<dbReference type="OrthoDB" id="1879366at2759"/>
<dbReference type="InterPro" id="IPR011032">
    <property type="entry name" value="GroES-like_sf"/>
</dbReference>
<dbReference type="InterPro" id="IPR006771">
    <property type="entry name" value="CetA-like"/>
</dbReference>
<keyword evidence="4 7" id="KW-0862">Zinc</keyword>
<dbReference type="SMART" id="SM00829">
    <property type="entry name" value="PKS_ER"/>
    <property type="match status" value="1"/>
</dbReference>
<gene>
    <name evidence="10" type="ORF">VSDG_04769</name>
</gene>
<keyword evidence="11" id="KW-1185">Reference proteome</keyword>
<dbReference type="Pfam" id="PF08240">
    <property type="entry name" value="ADH_N"/>
    <property type="match status" value="1"/>
</dbReference>
<dbReference type="InterPro" id="IPR013149">
    <property type="entry name" value="ADH-like_C"/>
</dbReference>
<feature type="region of interest" description="Disordered" evidence="8">
    <location>
        <begin position="19"/>
        <end position="54"/>
    </location>
</feature>
<reference evidence="10 11" key="1">
    <citation type="submission" date="2015-09" db="EMBL/GenBank/DDBJ databases">
        <title>Host preference determinants of Valsa canker pathogens revealed by comparative genomics.</title>
        <authorList>
            <person name="Yin Z."/>
            <person name="Huang L."/>
        </authorList>
    </citation>
    <scope>NUCLEOTIDE SEQUENCE [LARGE SCALE GENOMIC DNA]</scope>
    <source>
        <strain evidence="10 11">YSFL</strain>
    </source>
</reference>
<dbReference type="GO" id="GO:0005737">
    <property type="term" value="C:cytoplasm"/>
    <property type="evidence" value="ECO:0007669"/>
    <property type="project" value="TreeGrafter"/>
</dbReference>
<dbReference type="SUPFAM" id="SSF51735">
    <property type="entry name" value="NAD(P)-binding Rossmann-fold domains"/>
    <property type="match status" value="1"/>
</dbReference>
<name>A0A423W1U9_CYTCH</name>
<dbReference type="InterPro" id="IPR013154">
    <property type="entry name" value="ADH-like_N"/>
</dbReference>
<evidence type="ECO:0000256" key="6">
    <source>
        <dbReference type="ARBA" id="ARBA00023027"/>
    </source>
</evidence>
<dbReference type="PANTHER" id="PTHR42940">
    <property type="entry name" value="ALCOHOL DEHYDROGENASE 1-RELATED"/>
    <property type="match status" value="1"/>
</dbReference>
<organism evidence="10 11">
    <name type="scientific">Cytospora chrysosperma</name>
    <name type="common">Cytospora canker fungus</name>
    <name type="synonym">Sphaeria chrysosperma</name>
    <dbReference type="NCBI Taxonomy" id="252740"/>
    <lineage>
        <taxon>Eukaryota</taxon>
        <taxon>Fungi</taxon>
        <taxon>Dikarya</taxon>
        <taxon>Ascomycota</taxon>
        <taxon>Pezizomycotina</taxon>
        <taxon>Sordariomycetes</taxon>
        <taxon>Sordariomycetidae</taxon>
        <taxon>Diaporthales</taxon>
        <taxon>Cytosporaceae</taxon>
        <taxon>Cytospora</taxon>
    </lineage>
</organism>
<dbReference type="InterPro" id="IPR020843">
    <property type="entry name" value="ER"/>
</dbReference>
<proteinExistence type="inferred from homology"/>
<keyword evidence="3 7" id="KW-0479">Metal-binding</keyword>
<evidence type="ECO:0000259" key="9">
    <source>
        <dbReference type="PROSITE" id="PS00036"/>
    </source>
</evidence>
<dbReference type="CDD" id="cd14688">
    <property type="entry name" value="bZIP_YAP"/>
    <property type="match status" value="1"/>
</dbReference>
<dbReference type="PANTHER" id="PTHR42940:SF5">
    <property type="entry name" value="ALCOHOL DEHYDROGENASE 2"/>
    <property type="match status" value="1"/>
</dbReference>
<comment type="similarity">
    <text evidence="2 7">Belongs to the zinc-containing alcohol dehydrogenase family.</text>
</comment>
<dbReference type="Gene3D" id="3.90.180.10">
    <property type="entry name" value="Medium-chain alcohol dehydrogenases, catalytic domain"/>
    <property type="match status" value="1"/>
</dbReference>
<evidence type="ECO:0000256" key="2">
    <source>
        <dbReference type="ARBA" id="ARBA00008072"/>
    </source>
</evidence>
<evidence type="ECO:0000256" key="8">
    <source>
        <dbReference type="SAM" id="MobiDB-lite"/>
    </source>
</evidence>
<dbReference type="Gene3D" id="3.40.50.720">
    <property type="entry name" value="NAD(P)-binding Rossmann-like Domain"/>
    <property type="match status" value="1"/>
</dbReference>
<comment type="cofactor">
    <cofactor evidence="1 7">
        <name>Zn(2+)</name>
        <dbReference type="ChEBI" id="CHEBI:29105"/>
    </cofactor>
</comment>
<dbReference type="PROSITE" id="PS00059">
    <property type="entry name" value="ADH_ZINC"/>
    <property type="match status" value="1"/>
</dbReference>
<evidence type="ECO:0000256" key="7">
    <source>
        <dbReference type="RuleBase" id="RU361277"/>
    </source>
</evidence>
<dbReference type="AlphaFoldDB" id="A0A423W1U9"/>
<keyword evidence="5" id="KW-0560">Oxidoreductase</keyword>
<dbReference type="GO" id="GO:0008270">
    <property type="term" value="F:zinc ion binding"/>
    <property type="evidence" value="ECO:0007669"/>
    <property type="project" value="InterPro"/>
</dbReference>
<evidence type="ECO:0000313" key="10">
    <source>
        <dbReference type="EMBL" id="ROV97324.1"/>
    </source>
</evidence>
<dbReference type="PROSITE" id="PS00036">
    <property type="entry name" value="BZIP_BASIC"/>
    <property type="match status" value="1"/>
</dbReference>
<dbReference type="InterPro" id="IPR004827">
    <property type="entry name" value="bZIP"/>
</dbReference>
<dbReference type="CDD" id="cd08297">
    <property type="entry name" value="CAD3"/>
    <property type="match status" value="1"/>
</dbReference>
<evidence type="ECO:0000256" key="1">
    <source>
        <dbReference type="ARBA" id="ARBA00001947"/>
    </source>
</evidence>
<protein>
    <recommendedName>
        <fullName evidence="9">BZIP domain-containing protein</fullName>
    </recommendedName>
</protein>
<dbReference type="GO" id="GO:0004022">
    <property type="term" value="F:alcohol dehydrogenase (NAD+) activity"/>
    <property type="evidence" value="ECO:0007669"/>
    <property type="project" value="TreeGrafter"/>
</dbReference>
<evidence type="ECO:0000256" key="5">
    <source>
        <dbReference type="ARBA" id="ARBA00023002"/>
    </source>
</evidence>
<evidence type="ECO:0000256" key="3">
    <source>
        <dbReference type="ARBA" id="ARBA00022723"/>
    </source>
</evidence>
<accession>A0A423W1U9</accession>
<dbReference type="InterPro" id="IPR036291">
    <property type="entry name" value="NAD(P)-bd_dom_sf"/>
</dbReference>
<dbReference type="FunFam" id="3.40.50.720:FF:000039">
    <property type="entry name" value="Alcohol dehydrogenase AdhP"/>
    <property type="match status" value="1"/>
</dbReference>
<dbReference type="Pfam" id="PF11905">
    <property type="entry name" value="DUF3425"/>
    <property type="match status" value="1"/>
</dbReference>
<evidence type="ECO:0000256" key="4">
    <source>
        <dbReference type="ARBA" id="ARBA00022833"/>
    </source>
</evidence>
<dbReference type="Proteomes" id="UP000284375">
    <property type="component" value="Unassembled WGS sequence"/>
</dbReference>
<dbReference type="Pfam" id="PF00107">
    <property type="entry name" value="ADH_zinc_N"/>
    <property type="match status" value="1"/>
</dbReference>
<feature type="compositionally biased region" description="Basic and acidic residues" evidence="8">
    <location>
        <begin position="28"/>
        <end position="43"/>
    </location>
</feature>
<dbReference type="EMBL" id="LJZO01000017">
    <property type="protein sequence ID" value="ROV97324.1"/>
    <property type="molecule type" value="Genomic_DNA"/>
</dbReference>
<keyword evidence="6" id="KW-0520">NAD</keyword>
<dbReference type="InterPro" id="IPR002328">
    <property type="entry name" value="ADH_Zn_CS"/>
</dbReference>
<dbReference type="STRING" id="252740.A0A423W1U9"/>
<comment type="caution">
    <text evidence="10">The sequence shown here is derived from an EMBL/GenBank/DDBJ whole genome shotgun (WGS) entry which is preliminary data.</text>
</comment>
<dbReference type="GO" id="GO:0003700">
    <property type="term" value="F:DNA-binding transcription factor activity"/>
    <property type="evidence" value="ECO:0007669"/>
    <property type="project" value="InterPro"/>
</dbReference>
<dbReference type="SUPFAM" id="SSF50129">
    <property type="entry name" value="GroES-like"/>
    <property type="match status" value="1"/>
</dbReference>
<sequence length="781" mass="84794">MNHVATMAARPSDHIVPTEVSKAGAKITTEKRRPIRRDPEKRRQQNIQAQKKYRDKVRKRLNNLEALAASVASTEGEAPLSTPDAVPSAASTGELQQQTCLTMVQYSHSSNYVSSAVTTFDIESNFDTDSSGLACDFPNWDSTTSIDPSRLIVDKYRGITSPCWVIDDVHCGCPARHVQVRWSGPPEHATYQLVKIGPISVTADPYLNSLRIERVCCVDAIWSNCLYLGLEQDTFCGKDAVSPFSRPTRSGVDDSSNDSIVHTIQSMFKTLKPDMRPSREQIVIKHPPWFDVLPFPTFRKNIIKRHWKKPGIMRYNNGAALVAFTMLTGSFGSFLHVQNDCDFPIYCIGARSNDEKGDATVTIEVPAGYSWKSPLEALDNNHGSVIKCSPDESDPDDNQYQMEMNVNGKTWLDLSIVNGEPFTDYERAELGDPPKIEIRSLPKPHPGPNDVLVRLNLTSLCGTDCLQAAGHMGPIKPVLGHEGVGRIEALGSNVTALDPTIETGQRVGVAWTRDFCGHCAFCTNLARDGETRCLTKPHSGISVNGTFAQYAVVPARYLLRIPDDRFGDVADEIVAPVLCGGVTAYKAIKSCDGLTPGQWIAVCGGGGGVGAFAVSFGKAMGYRVIATDAGSEKGQHALEGGAEHYVDITAPEVQAVGVGEQVKKLTGGLGVNAAIVCTGVAAAYQSAMDMLAPFGTLMCVGIPPPAGLFALHPLMFIAFGYKIMGTAVGTRRDTLEALEFVKRGLVRPKVQWAELERLADLMDEVHKGKVQGKYVINLNKA</sequence>
<feature type="domain" description="BZIP" evidence="9">
    <location>
        <begin position="41"/>
        <end position="56"/>
    </location>
</feature>
<dbReference type="Pfam" id="PF04681">
    <property type="entry name" value="Bys1"/>
    <property type="match status" value="1"/>
</dbReference>
<evidence type="ECO:0000313" key="11">
    <source>
        <dbReference type="Proteomes" id="UP000284375"/>
    </source>
</evidence>
<dbReference type="InterPro" id="IPR021833">
    <property type="entry name" value="DUF3425"/>
</dbReference>